<dbReference type="PANTHER" id="PTHR39087">
    <property type="entry name" value="UPF0104 MEMBRANE PROTEIN MJ1595"/>
    <property type="match status" value="1"/>
</dbReference>
<evidence type="ECO:0000256" key="4">
    <source>
        <dbReference type="ARBA" id="ARBA00022989"/>
    </source>
</evidence>
<feature type="transmembrane region" description="Helical" evidence="6">
    <location>
        <begin position="248"/>
        <end position="268"/>
    </location>
</feature>
<dbReference type="PANTHER" id="PTHR39087:SF2">
    <property type="entry name" value="UPF0104 MEMBRANE PROTEIN MJ1595"/>
    <property type="match status" value="1"/>
</dbReference>
<feature type="transmembrane region" description="Helical" evidence="6">
    <location>
        <begin position="48"/>
        <end position="66"/>
    </location>
</feature>
<dbReference type="NCBIfam" id="TIGR00374">
    <property type="entry name" value="flippase-like domain"/>
    <property type="match status" value="1"/>
</dbReference>
<accession>A0ABU1WL88</accession>
<evidence type="ECO:0000256" key="2">
    <source>
        <dbReference type="ARBA" id="ARBA00022475"/>
    </source>
</evidence>
<proteinExistence type="predicted"/>
<feature type="transmembrane region" description="Helical" evidence="6">
    <location>
        <begin position="213"/>
        <end position="236"/>
    </location>
</feature>
<dbReference type="Proteomes" id="UP001265700">
    <property type="component" value="Unassembled WGS sequence"/>
</dbReference>
<organism evidence="7 8">
    <name type="scientific">Hydrogenophaga palleronii</name>
    <dbReference type="NCBI Taxonomy" id="65655"/>
    <lineage>
        <taxon>Bacteria</taxon>
        <taxon>Pseudomonadati</taxon>
        <taxon>Pseudomonadota</taxon>
        <taxon>Betaproteobacteria</taxon>
        <taxon>Burkholderiales</taxon>
        <taxon>Comamonadaceae</taxon>
        <taxon>Hydrogenophaga</taxon>
    </lineage>
</organism>
<comment type="subcellular location">
    <subcellularLocation>
        <location evidence="1">Cell membrane</location>
        <topology evidence="1">Multi-pass membrane protein</topology>
    </subcellularLocation>
</comment>
<protein>
    <submittedName>
        <fullName evidence="7">Uncharacterized protein (TIRG00374 family)</fullName>
    </submittedName>
</protein>
<keyword evidence="4 6" id="KW-1133">Transmembrane helix</keyword>
<evidence type="ECO:0000256" key="5">
    <source>
        <dbReference type="ARBA" id="ARBA00023136"/>
    </source>
</evidence>
<evidence type="ECO:0000313" key="7">
    <source>
        <dbReference type="EMBL" id="MDR7150056.1"/>
    </source>
</evidence>
<dbReference type="RefSeq" id="WP_310315118.1">
    <property type="nucleotide sequence ID" value="NZ_JAVDWU010000003.1"/>
</dbReference>
<evidence type="ECO:0000313" key="8">
    <source>
        <dbReference type="Proteomes" id="UP001265700"/>
    </source>
</evidence>
<feature type="transmembrane region" description="Helical" evidence="6">
    <location>
        <begin position="17"/>
        <end position="36"/>
    </location>
</feature>
<evidence type="ECO:0000256" key="1">
    <source>
        <dbReference type="ARBA" id="ARBA00004651"/>
    </source>
</evidence>
<reference evidence="7 8" key="1">
    <citation type="submission" date="2023-07" db="EMBL/GenBank/DDBJ databases">
        <title>Sorghum-associated microbial communities from plants grown in Nebraska, USA.</title>
        <authorList>
            <person name="Schachtman D."/>
        </authorList>
    </citation>
    <scope>NUCLEOTIDE SEQUENCE [LARGE SCALE GENOMIC DNA]</scope>
    <source>
        <strain evidence="7 8">4249</strain>
    </source>
</reference>
<dbReference type="EMBL" id="JAVDWU010000003">
    <property type="protein sequence ID" value="MDR7150056.1"/>
    <property type="molecule type" value="Genomic_DNA"/>
</dbReference>
<dbReference type="Pfam" id="PF03706">
    <property type="entry name" value="LPG_synthase_TM"/>
    <property type="match status" value="1"/>
</dbReference>
<name>A0ABU1WL88_9BURK</name>
<keyword evidence="2" id="KW-1003">Cell membrane</keyword>
<evidence type="ECO:0000256" key="3">
    <source>
        <dbReference type="ARBA" id="ARBA00022692"/>
    </source>
</evidence>
<keyword evidence="8" id="KW-1185">Reference proteome</keyword>
<dbReference type="InterPro" id="IPR022791">
    <property type="entry name" value="L-PG_synthase/AglD"/>
</dbReference>
<evidence type="ECO:0000256" key="6">
    <source>
        <dbReference type="SAM" id="Phobius"/>
    </source>
</evidence>
<sequence length="335" mass="36392">MNDLTSATAILTSSRRWALGVVAAIYLAVAAAVLSQVNRETLQLAASLPLWIMLSLLGLSLLNYALRAVRWVMLSRALDLQVPHLANTLYYFSGYSLTATPGKAGEAIRLWLMKSGHGIAYSRSMPLMLADRALDTWAIMLLTLVSFSGFQAYRWHGVALLVIVVLLSLPLVRPKMLEPLLLAAAGVVKRRVRLLVRLRRVLRAMGRLSSWKTYGATLVPSVIGWWAESFALYLILQHFGADVSVTNAVFVFSFSMIVGAISMLPGGLGSTEATMVILLTALGVNMDVALISTAIIRATTFWFAVVIGLLLTPSAMTTSRKAAKAGMLLRVKETA</sequence>
<feature type="transmembrane region" description="Helical" evidence="6">
    <location>
        <begin position="153"/>
        <end position="172"/>
    </location>
</feature>
<gene>
    <name evidence="7" type="ORF">J2W49_002011</name>
</gene>
<comment type="caution">
    <text evidence="7">The sequence shown here is derived from an EMBL/GenBank/DDBJ whole genome shotgun (WGS) entry which is preliminary data.</text>
</comment>
<keyword evidence="3 6" id="KW-0812">Transmembrane</keyword>
<keyword evidence="5 6" id="KW-0472">Membrane</keyword>